<organism evidence="1 2">
    <name type="scientific">Jaapia argillacea MUCL 33604</name>
    <dbReference type="NCBI Taxonomy" id="933084"/>
    <lineage>
        <taxon>Eukaryota</taxon>
        <taxon>Fungi</taxon>
        <taxon>Dikarya</taxon>
        <taxon>Basidiomycota</taxon>
        <taxon>Agaricomycotina</taxon>
        <taxon>Agaricomycetes</taxon>
        <taxon>Agaricomycetidae</taxon>
        <taxon>Jaapiales</taxon>
        <taxon>Jaapiaceae</taxon>
        <taxon>Jaapia</taxon>
    </lineage>
</organism>
<evidence type="ECO:0000313" key="2">
    <source>
        <dbReference type="Proteomes" id="UP000027265"/>
    </source>
</evidence>
<keyword evidence="2" id="KW-1185">Reference proteome</keyword>
<evidence type="ECO:0008006" key="3">
    <source>
        <dbReference type="Google" id="ProtNLM"/>
    </source>
</evidence>
<protein>
    <recommendedName>
        <fullName evidence="3">CxC2-like cysteine cluster KDZ transposase-associated domain-containing protein</fullName>
    </recommendedName>
</protein>
<dbReference type="InParanoid" id="A0A067PG55"/>
<dbReference type="OrthoDB" id="3004525at2759"/>
<evidence type="ECO:0000313" key="1">
    <source>
        <dbReference type="EMBL" id="KDQ49421.1"/>
    </source>
</evidence>
<feature type="non-terminal residue" evidence="1">
    <location>
        <position position="1"/>
    </location>
</feature>
<reference evidence="2" key="1">
    <citation type="journal article" date="2014" name="Proc. Natl. Acad. Sci. U.S.A.">
        <title>Extensive sampling of basidiomycete genomes demonstrates inadequacy of the white-rot/brown-rot paradigm for wood decay fungi.</title>
        <authorList>
            <person name="Riley R."/>
            <person name="Salamov A.A."/>
            <person name="Brown D.W."/>
            <person name="Nagy L.G."/>
            <person name="Floudas D."/>
            <person name="Held B.W."/>
            <person name="Levasseur A."/>
            <person name="Lombard V."/>
            <person name="Morin E."/>
            <person name="Otillar R."/>
            <person name="Lindquist E.A."/>
            <person name="Sun H."/>
            <person name="LaButti K.M."/>
            <person name="Schmutz J."/>
            <person name="Jabbour D."/>
            <person name="Luo H."/>
            <person name="Baker S.E."/>
            <person name="Pisabarro A.G."/>
            <person name="Walton J.D."/>
            <person name="Blanchette R.A."/>
            <person name="Henrissat B."/>
            <person name="Martin F."/>
            <person name="Cullen D."/>
            <person name="Hibbett D.S."/>
            <person name="Grigoriev I.V."/>
        </authorList>
    </citation>
    <scope>NUCLEOTIDE SEQUENCE [LARGE SCALE GENOMIC DNA]</scope>
    <source>
        <strain evidence="2">MUCL 33604</strain>
    </source>
</reference>
<dbReference type="AlphaFoldDB" id="A0A067PG55"/>
<dbReference type="HOGENOM" id="CLU_161759_1_1_1"/>
<dbReference type="EMBL" id="KL197785">
    <property type="protein sequence ID" value="KDQ49421.1"/>
    <property type="molecule type" value="Genomic_DNA"/>
</dbReference>
<sequence>WRCLRCLSQPILYTGCCKDAHMENPLHRVEQWTGDFFAPSWLWQVGVQLHIGHGGRCCP</sequence>
<name>A0A067PG55_9AGAM</name>
<gene>
    <name evidence="1" type="ORF">JAAARDRAFT_83368</name>
</gene>
<proteinExistence type="predicted"/>
<dbReference type="Proteomes" id="UP000027265">
    <property type="component" value="Unassembled WGS sequence"/>
</dbReference>
<accession>A0A067PG55</accession>
<feature type="non-terminal residue" evidence="1">
    <location>
        <position position="59"/>
    </location>
</feature>